<gene>
    <name evidence="1" type="ORF">PSNMU_V1.4_AUG-EV-PASAV3_0000740</name>
</gene>
<reference evidence="1 2" key="1">
    <citation type="submission" date="2019-01" db="EMBL/GenBank/DDBJ databases">
        <authorList>
            <person name="Ferrante I. M."/>
        </authorList>
    </citation>
    <scope>NUCLEOTIDE SEQUENCE [LARGE SCALE GENOMIC DNA]</scope>
    <source>
        <strain evidence="1 2">B856</strain>
    </source>
</reference>
<accession>A0A448YUU7</accession>
<keyword evidence="2" id="KW-1185">Reference proteome</keyword>
<proteinExistence type="predicted"/>
<protein>
    <submittedName>
        <fullName evidence="1">Uncharacterized protein</fullName>
    </submittedName>
</protein>
<dbReference type="Proteomes" id="UP000291116">
    <property type="component" value="Unassembled WGS sequence"/>
</dbReference>
<name>A0A448YUU7_9STRA</name>
<organism evidence="1 2">
    <name type="scientific">Pseudo-nitzschia multistriata</name>
    <dbReference type="NCBI Taxonomy" id="183589"/>
    <lineage>
        <taxon>Eukaryota</taxon>
        <taxon>Sar</taxon>
        <taxon>Stramenopiles</taxon>
        <taxon>Ochrophyta</taxon>
        <taxon>Bacillariophyta</taxon>
        <taxon>Bacillariophyceae</taxon>
        <taxon>Bacillariophycidae</taxon>
        <taxon>Bacillariales</taxon>
        <taxon>Bacillariaceae</taxon>
        <taxon>Pseudo-nitzschia</taxon>
    </lineage>
</organism>
<dbReference type="AlphaFoldDB" id="A0A448YUU7"/>
<dbReference type="EMBL" id="CAACVS010000002">
    <property type="protein sequence ID" value="VEU33529.1"/>
    <property type="molecule type" value="Genomic_DNA"/>
</dbReference>
<evidence type="ECO:0000313" key="2">
    <source>
        <dbReference type="Proteomes" id="UP000291116"/>
    </source>
</evidence>
<sequence>MNVLGRVDECRFDVVCCFGGCFQKDQPVGLGKCLSFFGGHGPAVLEIVLVSDQHDYHIGLGVLARLLEPPRQVLEGVSPGYIVDQEGSCSASVIRPGDTSKGFLSGRIPDLQLHEFVTVQVHHSCTELDPDGQVVNWLESLVRELQQQTGLSNPCAIFPHEMPTPFGLLQSFICTRRCDATEKHGD</sequence>
<evidence type="ECO:0000313" key="1">
    <source>
        <dbReference type="EMBL" id="VEU33529.1"/>
    </source>
</evidence>